<dbReference type="SUPFAM" id="SSF50494">
    <property type="entry name" value="Trypsin-like serine proteases"/>
    <property type="match status" value="1"/>
</dbReference>
<proteinExistence type="predicted"/>
<dbReference type="NCBIfam" id="NF041810">
    <property type="entry name" value="Avs1b"/>
    <property type="match status" value="1"/>
</dbReference>
<comment type="caution">
    <text evidence="2">The sequence shown here is derived from an EMBL/GenBank/DDBJ whole genome shotgun (WGS) entry which is preliminary data.</text>
</comment>
<keyword evidence="2" id="KW-0378">Hydrolase</keyword>
<keyword evidence="2" id="KW-0645">Protease</keyword>
<dbReference type="Proteomes" id="UP001438292">
    <property type="component" value="Unassembled WGS sequence"/>
</dbReference>
<evidence type="ECO:0000256" key="1">
    <source>
        <dbReference type="SAM" id="MobiDB-lite"/>
    </source>
</evidence>
<keyword evidence="3" id="KW-1185">Reference proteome</keyword>
<evidence type="ECO:0000313" key="3">
    <source>
        <dbReference type="Proteomes" id="UP001438292"/>
    </source>
</evidence>
<dbReference type="EMBL" id="JBDQQU010000007">
    <property type="protein sequence ID" value="MEO3954353.1"/>
    <property type="molecule type" value="Genomic_DNA"/>
</dbReference>
<dbReference type="Gene3D" id="2.40.10.10">
    <property type="entry name" value="Trypsin-like serine proteases"/>
    <property type="match status" value="2"/>
</dbReference>
<dbReference type="Pfam" id="PF13365">
    <property type="entry name" value="Trypsin_2"/>
    <property type="match status" value="1"/>
</dbReference>
<feature type="compositionally biased region" description="Basic and acidic residues" evidence="1">
    <location>
        <begin position="1341"/>
        <end position="1361"/>
    </location>
</feature>
<dbReference type="RefSeq" id="WP_346196368.1">
    <property type="nucleotide sequence ID" value="NZ_JBDJHV010000078.1"/>
</dbReference>
<dbReference type="InterPro" id="IPR009003">
    <property type="entry name" value="Peptidase_S1_PA"/>
</dbReference>
<gene>
    <name evidence="2" type="primary">avs1b</name>
    <name evidence="2" type="ORF">ABH309_07785</name>
</gene>
<protein>
    <submittedName>
        <fullName evidence="2">AVAST type 1 anti-phage system protease Avs1b</fullName>
    </submittedName>
</protein>
<name>A0ABV0H2Q0_9NEIS</name>
<dbReference type="InterPro" id="IPR027417">
    <property type="entry name" value="P-loop_NTPase"/>
</dbReference>
<feature type="region of interest" description="Disordered" evidence="1">
    <location>
        <begin position="1341"/>
        <end position="1362"/>
    </location>
</feature>
<dbReference type="SUPFAM" id="SSF52540">
    <property type="entry name" value="P-loop containing nucleoside triphosphate hydrolases"/>
    <property type="match status" value="1"/>
</dbReference>
<dbReference type="InterPro" id="IPR043504">
    <property type="entry name" value="Peptidase_S1_PA_chymotrypsin"/>
</dbReference>
<reference evidence="2 3" key="1">
    <citation type="submission" date="2024-05" db="EMBL/GenBank/DDBJ databases">
        <authorList>
            <person name="De Oliveira J.P."/>
            <person name="Noriler S.A."/>
            <person name="De Oliveira A.G."/>
            <person name="Sipoli D.S."/>
        </authorList>
    </citation>
    <scope>NUCLEOTIDE SEQUENCE [LARGE SCALE GENOMIC DNA]</scope>
    <source>
        <strain evidence="2 3">LABIM186</strain>
    </source>
</reference>
<organism evidence="2 3">
    <name type="scientific">Chromobacterium piscinae</name>
    <dbReference type="NCBI Taxonomy" id="686831"/>
    <lineage>
        <taxon>Bacteria</taxon>
        <taxon>Pseudomonadati</taxon>
        <taxon>Pseudomonadota</taxon>
        <taxon>Betaproteobacteria</taxon>
        <taxon>Neisseriales</taxon>
        <taxon>Chromobacteriaceae</taxon>
        <taxon>Chromobacterium</taxon>
    </lineage>
</organism>
<sequence length="1932" mass="212002">MTEEEVKLATCQVLREKDSGTGWLVSPEYVLTAYHCLGKEAAVGTSVNVSFGIVESASRQSAILAAFDVDLDVCLLKLQERSMNEPVPLNIGSPRPGERWFAFGYPVVKLQLGQVLQGTVQQTLNELANGVDLDLSVSPESILTDYRGMSGSALMTASGCQGMLRVSVDNAIGAVSMTQLRQFLTTNGVFTEAPTSEEHTSLFASRPAFDELFESSIGKTGGGYLFLDGAHGIGKSTYCRDFSPESKQLEVLGVYAFSERSRGSTPAFQAQPEVFVDWLTSLLSARATGKPARLMQRTYAQLIQATHQALQNLAQRCSNVGKVGLLFIDGINEAAAVGGDALQRFIGLLPPSIPQGLEVVVVGAGLDAIADKLGGILQGAGRMTLPALDEDSQYRLCASSLEAGKVTPTLVSALCDRAKGHPLYLRYLVDLINSGASEDELEMLPPFSGSIEDYYETIWAQLLTDSNAINLLGIIARLRWGIPTADLTSILTPSESAAFVTTLTRIRHLLSAPDTTEVYHSSFSDFVVHKTTTLGEWVHGRLYDFTLQPASGDYGILNRVFHGLLADAQRQEAAIHECQQQWVDRSVLLGAEPDILLGDIEETLEAATHLGTATDIVRLLLLSQRLKFRYDTLFAQAAGLVAEALIALGKTDQALRHILRYGHLIVDPSEAFAIVRKLIEVGCREEALGVLQKIDQMLHSVLTRDGVKVGDFLNAAAIKLQGYGLADHAGADPSTADFLQYVVHLVTNSRNNIPHDDKQKILSDLVGNMLGNILCVAHFYKPLAQLPILPGTPNKVQVHSLISVLAHAQMHARNYSVRLPRNKVDMLLADIASKLDDSVEPEEKSFAVVDLLIEVGATVSLVEAYSKGVTWEASAPPLFTKHRALSDEQAFEEAYELLRASYFLESHQIKPTPQALEPGDWEESLVTLAQAVAWLDGAARRAKASVDQAALIAAKEYLKNELLPCFDLELSSRVDWPEAYFIPEAILPLLYGRLVNLYLDCMPEEVTDLLEVIEESFDRQLGLYNEGFRRTLTVVVGTLINAGVSEDVADAVFSLLLRWRDYVRENVENRHELVPELLYMVPLFSRMEATDEALATYQSVLSVSMGPSWYKEDQFAVMSSVLAALPADASVAPEALSQIAAYLERASGEMTFQRYVRADKGTFIGELCRRGLYADAVHYFQHQACGTIEEMRKQASDGNLDRVAPLVGMRYPGGALEEQASLLGLLEHAGAQVDWRVRWSLLEVYQHGDDRYLRDWGPAYAGLIQEISHNETDLAWAIQRVGRITQTMNSERAWLLFHGLVKALPTSLSKELSGTLDQYRASFTPTQFEQLTSRFGLRDEVSAARTQKPEATDATDDKESIRGQAIMPGTFGSGVSVREANQALEEARRQARRRNSSAVVEKAVSALRALQNGGWSIWTGNHSANEADLLIRENVVSADELARLYGSLALDEQNVQRWTVAYHLIHLIGPKLDASQRAQLLSVSMDHVRELVGAAPSEGFSYIGTTPPVSASAALLELLLWALDHPSWERRDTAAAMVLWLLRSSDVWVEKLTQLAFSMDSGNRADIAAASLDILSQESPATLWERIAPFLDLDTVMRTCLHAGRFATLLRIAERAGKNGVASALDAVKVLRTKVVADVGSVALKTNSPPPSYLPPSLHDAWGELVSLGVLSESTQQKFESILQDSCAPHPISDVQQLEALMAKGFRELIVVPGRWATRVRYALNVALFPLVSIDLLSKVEAVLRAYNPTSLVEPTDGRRLIAGLIRSISTGRESSYIPANEELVYLDVQCTLELNGKVVKVDLTSHLIPPGQRDIPRGSSGTFWSTELPHPGPGDRIAVCGRVKAKFAHFGILTPAIATPQFLGLIRAPNSMTYGYHWRDGSTVRTPGVSRRHEASMLVIRREAFNLPPGWQMLWILRINGQPRAVIDKYE</sequence>
<dbReference type="GO" id="GO:0006508">
    <property type="term" value="P:proteolysis"/>
    <property type="evidence" value="ECO:0007669"/>
    <property type="project" value="UniProtKB-KW"/>
</dbReference>
<dbReference type="GO" id="GO:0008233">
    <property type="term" value="F:peptidase activity"/>
    <property type="evidence" value="ECO:0007669"/>
    <property type="project" value="UniProtKB-KW"/>
</dbReference>
<accession>A0ABV0H2Q0</accession>
<evidence type="ECO:0000313" key="2">
    <source>
        <dbReference type="EMBL" id="MEO3954353.1"/>
    </source>
</evidence>